<organism evidence="2 3">
    <name type="scientific">Solanum verrucosum</name>
    <dbReference type="NCBI Taxonomy" id="315347"/>
    <lineage>
        <taxon>Eukaryota</taxon>
        <taxon>Viridiplantae</taxon>
        <taxon>Streptophyta</taxon>
        <taxon>Embryophyta</taxon>
        <taxon>Tracheophyta</taxon>
        <taxon>Spermatophyta</taxon>
        <taxon>Magnoliopsida</taxon>
        <taxon>eudicotyledons</taxon>
        <taxon>Gunneridae</taxon>
        <taxon>Pentapetalae</taxon>
        <taxon>asterids</taxon>
        <taxon>lamiids</taxon>
        <taxon>Solanales</taxon>
        <taxon>Solanaceae</taxon>
        <taxon>Solanoideae</taxon>
        <taxon>Solaneae</taxon>
        <taxon>Solanum</taxon>
    </lineage>
</organism>
<dbReference type="AlphaFoldDB" id="A0AAF0Q5E8"/>
<reference evidence="2" key="1">
    <citation type="submission" date="2023-08" db="EMBL/GenBank/DDBJ databases">
        <title>A de novo genome assembly of Solanum verrucosum Schlechtendal, a Mexican diploid species geographically isolated from the other diploid A-genome species in potato relatives.</title>
        <authorList>
            <person name="Hosaka K."/>
        </authorList>
    </citation>
    <scope>NUCLEOTIDE SEQUENCE</scope>
    <source>
        <tissue evidence="2">Young leaves</tissue>
    </source>
</reference>
<dbReference type="Proteomes" id="UP001234989">
    <property type="component" value="Chromosome 2"/>
</dbReference>
<evidence type="ECO:0000256" key="1">
    <source>
        <dbReference type="SAM" id="MobiDB-lite"/>
    </source>
</evidence>
<sequence>MAKMMTQLYLLSKHVIKGRLKLVNAVGNTSGQCLDDAMFEELYNEENQMRDSHPNYQWKGGNKD</sequence>
<evidence type="ECO:0000313" key="2">
    <source>
        <dbReference type="EMBL" id="WMV13699.1"/>
    </source>
</evidence>
<protein>
    <submittedName>
        <fullName evidence="2">Uncharacterized protein</fullName>
    </submittedName>
</protein>
<name>A0AAF0Q5E8_SOLVR</name>
<accession>A0AAF0Q5E8</accession>
<proteinExistence type="predicted"/>
<keyword evidence="3" id="KW-1185">Reference proteome</keyword>
<gene>
    <name evidence="2" type="ORF">MTR67_007084</name>
</gene>
<dbReference type="EMBL" id="CP133613">
    <property type="protein sequence ID" value="WMV13699.1"/>
    <property type="molecule type" value="Genomic_DNA"/>
</dbReference>
<evidence type="ECO:0000313" key="3">
    <source>
        <dbReference type="Proteomes" id="UP001234989"/>
    </source>
</evidence>
<feature type="region of interest" description="Disordered" evidence="1">
    <location>
        <begin position="45"/>
        <end position="64"/>
    </location>
</feature>